<reference evidence="4 5" key="1">
    <citation type="submission" date="2019-03" db="EMBL/GenBank/DDBJ databases">
        <authorList>
            <person name="Kim M.K.M."/>
        </authorList>
    </citation>
    <scope>NUCLEOTIDE SEQUENCE [LARGE SCALE GENOMIC DNA]</scope>
    <source>
        <strain evidence="4 5">18JY21-1</strain>
    </source>
</reference>
<keyword evidence="2" id="KW-0812">Transmembrane</keyword>
<evidence type="ECO:0000256" key="1">
    <source>
        <dbReference type="ARBA" id="ARBA00005801"/>
    </source>
</evidence>
<keyword evidence="2" id="KW-0472">Membrane</keyword>
<feature type="transmembrane region" description="Helical" evidence="2">
    <location>
        <begin position="49"/>
        <end position="68"/>
    </location>
</feature>
<evidence type="ECO:0000256" key="2">
    <source>
        <dbReference type="SAM" id="Phobius"/>
    </source>
</evidence>
<feature type="transmembrane region" description="Helical" evidence="2">
    <location>
        <begin position="23"/>
        <end position="43"/>
    </location>
</feature>
<dbReference type="PANTHER" id="PTHR30487:SF0">
    <property type="entry name" value="PREPILIN LEADER PEPTIDASE_N-METHYLTRANSFERASE-RELATED"/>
    <property type="match status" value="1"/>
</dbReference>
<dbReference type="InterPro" id="IPR050882">
    <property type="entry name" value="Prepilin_peptidase/N-MTase"/>
</dbReference>
<dbReference type="Proteomes" id="UP000295418">
    <property type="component" value="Unassembled WGS sequence"/>
</dbReference>
<dbReference type="Gene3D" id="1.20.120.1220">
    <property type="match status" value="1"/>
</dbReference>
<organism evidence="4 5">
    <name type="scientific">Paenibacillus albiflavus</name>
    <dbReference type="NCBI Taxonomy" id="2545760"/>
    <lineage>
        <taxon>Bacteria</taxon>
        <taxon>Bacillati</taxon>
        <taxon>Bacillota</taxon>
        <taxon>Bacilli</taxon>
        <taxon>Bacillales</taxon>
        <taxon>Paenibacillaceae</taxon>
        <taxon>Paenibacillus</taxon>
    </lineage>
</organism>
<evidence type="ECO:0000313" key="5">
    <source>
        <dbReference type="Proteomes" id="UP000295418"/>
    </source>
</evidence>
<feature type="transmembrane region" description="Helical" evidence="2">
    <location>
        <begin position="119"/>
        <end position="137"/>
    </location>
</feature>
<gene>
    <name evidence="4" type="ORF">E0485_01655</name>
</gene>
<dbReference type="GO" id="GO:0005886">
    <property type="term" value="C:plasma membrane"/>
    <property type="evidence" value="ECO:0007669"/>
    <property type="project" value="TreeGrafter"/>
</dbReference>
<accession>A0A4R4EN50</accession>
<dbReference type="EMBL" id="SKFG01000001">
    <property type="protein sequence ID" value="TCZ81013.1"/>
    <property type="molecule type" value="Genomic_DNA"/>
</dbReference>
<dbReference type="AlphaFoldDB" id="A0A4R4EN50"/>
<dbReference type="OrthoDB" id="5508079at2"/>
<protein>
    <submittedName>
        <fullName evidence="4">Prepilin peptidase</fullName>
    </submittedName>
</protein>
<dbReference type="GO" id="GO:0006465">
    <property type="term" value="P:signal peptide processing"/>
    <property type="evidence" value="ECO:0007669"/>
    <property type="project" value="TreeGrafter"/>
</dbReference>
<feature type="transmembrane region" description="Helical" evidence="2">
    <location>
        <begin position="80"/>
        <end position="113"/>
    </location>
</feature>
<evidence type="ECO:0000313" key="4">
    <source>
        <dbReference type="EMBL" id="TCZ81013.1"/>
    </source>
</evidence>
<proteinExistence type="inferred from homology"/>
<dbReference type="PANTHER" id="PTHR30487">
    <property type="entry name" value="TYPE 4 PREPILIN-LIKE PROTEINS LEADER PEPTIDE-PROCESSING ENZYME"/>
    <property type="match status" value="1"/>
</dbReference>
<keyword evidence="5" id="KW-1185">Reference proteome</keyword>
<comment type="similarity">
    <text evidence="1">Belongs to the peptidase A24 family.</text>
</comment>
<dbReference type="GO" id="GO:0004190">
    <property type="term" value="F:aspartic-type endopeptidase activity"/>
    <property type="evidence" value="ECO:0007669"/>
    <property type="project" value="InterPro"/>
</dbReference>
<dbReference type="Pfam" id="PF01478">
    <property type="entry name" value="Peptidase_A24"/>
    <property type="match status" value="1"/>
</dbReference>
<dbReference type="RefSeq" id="WP_132415884.1">
    <property type="nucleotide sequence ID" value="NZ_SKFG01000001.1"/>
</dbReference>
<evidence type="ECO:0000259" key="3">
    <source>
        <dbReference type="Pfam" id="PF01478"/>
    </source>
</evidence>
<sequence>MIVNVMLGAYIIYASVTDIRKSLIPNYLTVNACLAGLMLHTYLNGWDGLYQSFIGLLIGFGLMLPLYLVRAVGAGDVKLFAGIGALTGSSFVINSMIYSLLCAGLIGIAILIWRKELHHRIAAIFVKIWMFIWVRELNAIRTMHQGKNVTFPFMIAVVPGIVFTYFDKWI</sequence>
<feature type="transmembrane region" description="Helical" evidence="2">
    <location>
        <begin position="149"/>
        <end position="166"/>
    </location>
</feature>
<feature type="domain" description="Prepilin type IV endopeptidase peptidase" evidence="3">
    <location>
        <begin position="8"/>
        <end position="108"/>
    </location>
</feature>
<keyword evidence="2" id="KW-1133">Transmembrane helix</keyword>
<dbReference type="InterPro" id="IPR000045">
    <property type="entry name" value="Prepilin_IV_endopep_pep"/>
</dbReference>
<name>A0A4R4EN50_9BACL</name>
<comment type="caution">
    <text evidence="4">The sequence shown here is derived from an EMBL/GenBank/DDBJ whole genome shotgun (WGS) entry which is preliminary data.</text>
</comment>